<dbReference type="EC" id="1.2.1.79" evidence="5"/>
<dbReference type="EMBL" id="CP036281">
    <property type="protein sequence ID" value="QDU81148.1"/>
    <property type="molecule type" value="Genomic_DNA"/>
</dbReference>
<evidence type="ECO:0000313" key="6">
    <source>
        <dbReference type="Proteomes" id="UP000317178"/>
    </source>
</evidence>
<gene>
    <name evidence="5" type="primary">gabD2</name>
    <name evidence="5" type="ORF">Pla110_28850</name>
</gene>
<organism evidence="5 6">
    <name type="scientific">Polystyrenella longa</name>
    <dbReference type="NCBI Taxonomy" id="2528007"/>
    <lineage>
        <taxon>Bacteria</taxon>
        <taxon>Pseudomonadati</taxon>
        <taxon>Planctomycetota</taxon>
        <taxon>Planctomycetia</taxon>
        <taxon>Planctomycetales</taxon>
        <taxon>Planctomycetaceae</taxon>
        <taxon>Polystyrenella</taxon>
    </lineage>
</organism>
<dbReference type="InterPro" id="IPR015590">
    <property type="entry name" value="Aldehyde_DH_dom"/>
</dbReference>
<sequence length="478" mass="52211">MLEIPVIRWGKKYESMEKSEVVHFETGEPMALVHQANGGLVKVDMRKAQAARDRLREIPIDDLIAICEKAGDLYLNAELPMGNGTQTPEEFCKIQSATTGLPEHMCASNMKKNAFVLSNMRDILDSMTRGLPFDVLTKGYGEEDRGVTLSYQAYSPVLGAVLPSNSPGVHTLWLPVIALQVGLVLKPGSSEIWTPFRIYEAFVAAGLPAEVFSIYPGPTDVGAAILDTCKRSMIFGGQQTIDLYAHNPNVQPHGPGFSKILLGDDKVDDWEKYVDLMADSIFANGGRSCINASGVWVSRHGKEIADAIAKKLGPVAPLPATDPKSALAASTLEGAAQAMNSAIEDGLASGETIDATAPYRDGDRLVEQERYSHLRPTVVYCPSPDAPLAKTEYMFPFASVVECPQDKMIKEMGTTLICTAITEDEKWSQQLLDATNIDRLNIGEVKTMAINWLQPHEGNLIEFLFRNRAYQTSPPAAH</sequence>
<comment type="similarity">
    <text evidence="1">Belongs to the aldehyde dehydrogenase family.</text>
</comment>
<dbReference type="InterPro" id="IPR016161">
    <property type="entry name" value="Ald_DH/histidinol_DH"/>
</dbReference>
<accession>A0A518CPK6</accession>
<keyword evidence="6" id="KW-1185">Reference proteome</keyword>
<dbReference type="KEGG" id="plon:Pla110_28850"/>
<dbReference type="Gene3D" id="3.40.605.10">
    <property type="entry name" value="Aldehyde Dehydrogenase, Chain A, domain 1"/>
    <property type="match status" value="1"/>
</dbReference>
<evidence type="ECO:0000259" key="4">
    <source>
        <dbReference type="Pfam" id="PF00171"/>
    </source>
</evidence>
<dbReference type="OrthoDB" id="229416at2"/>
<dbReference type="PANTHER" id="PTHR43720:SF2">
    <property type="entry name" value="2-AMINOMUCONIC SEMIALDEHYDE DEHYDROGENASE"/>
    <property type="match status" value="1"/>
</dbReference>
<evidence type="ECO:0000256" key="1">
    <source>
        <dbReference type="ARBA" id="ARBA00009986"/>
    </source>
</evidence>
<keyword evidence="2 5" id="KW-0560">Oxidoreductase</keyword>
<feature type="domain" description="Aldehyde dehydrogenase" evidence="4">
    <location>
        <begin position="15"/>
        <end position="410"/>
    </location>
</feature>
<evidence type="ECO:0000256" key="2">
    <source>
        <dbReference type="ARBA" id="ARBA00023002"/>
    </source>
</evidence>
<dbReference type="AlphaFoldDB" id="A0A518CPK6"/>
<evidence type="ECO:0000313" key="5">
    <source>
        <dbReference type="EMBL" id="QDU81148.1"/>
    </source>
</evidence>
<name>A0A518CPK6_9PLAN</name>
<dbReference type="PANTHER" id="PTHR43720">
    <property type="entry name" value="2-AMINOMUCONIC SEMIALDEHYDE DEHYDROGENASE"/>
    <property type="match status" value="1"/>
</dbReference>
<dbReference type="Gene3D" id="3.40.309.10">
    <property type="entry name" value="Aldehyde Dehydrogenase, Chain A, domain 2"/>
    <property type="match status" value="1"/>
</dbReference>
<dbReference type="Proteomes" id="UP000317178">
    <property type="component" value="Chromosome"/>
</dbReference>
<evidence type="ECO:0000256" key="3">
    <source>
        <dbReference type="ARBA" id="ARBA00023027"/>
    </source>
</evidence>
<dbReference type="Pfam" id="PF00171">
    <property type="entry name" value="Aldedh"/>
    <property type="match status" value="1"/>
</dbReference>
<dbReference type="SUPFAM" id="SSF53720">
    <property type="entry name" value="ALDH-like"/>
    <property type="match status" value="1"/>
</dbReference>
<keyword evidence="3" id="KW-0520">NAD</keyword>
<reference evidence="5 6" key="1">
    <citation type="submission" date="2019-02" db="EMBL/GenBank/DDBJ databases">
        <title>Deep-cultivation of Planctomycetes and their phenomic and genomic characterization uncovers novel biology.</title>
        <authorList>
            <person name="Wiegand S."/>
            <person name="Jogler M."/>
            <person name="Boedeker C."/>
            <person name="Pinto D."/>
            <person name="Vollmers J."/>
            <person name="Rivas-Marin E."/>
            <person name="Kohn T."/>
            <person name="Peeters S.H."/>
            <person name="Heuer A."/>
            <person name="Rast P."/>
            <person name="Oberbeckmann S."/>
            <person name="Bunk B."/>
            <person name="Jeske O."/>
            <person name="Meyerdierks A."/>
            <person name="Storesund J.E."/>
            <person name="Kallscheuer N."/>
            <person name="Luecker S."/>
            <person name="Lage O.M."/>
            <person name="Pohl T."/>
            <person name="Merkel B.J."/>
            <person name="Hornburger P."/>
            <person name="Mueller R.-W."/>
            <person name="Bruemmer F."/>
            <person name="Labrenz M."/>
            <person name="Spormann A.M."/>
            <person name="Op den Camp H."/>
            <person name="Overmann J."/>
            <person name="Amann R."/>
            <person name="Jetten M.S.M."/>
            <person name="Mascher T."/>
            <person name="Medema M.H."/>
            <person name="Devos D.P."/>
            <person name="Kaster A.-K."/>
            <person name="Ovreas L."/>
            <person name="Rohde M."/>
            <person name="Galperin M.Y."/>
            <person name="Jogler C."/>
        </authorList>
    </citation>
    <scope>NUCLEOTIDE SEQUENCE [LARGE SCALE GENOMIC DNA]</scope>
    <source>
        <strain evidence="5 6">Pla110</strain>
    </source>
</reference>
<dbReference type="RefSeq" id="WP_144996356.1">
    <property type="nucleotide sequence ID" value="NZ_CP036281.1"/>
</dbReference>
<protein>
    <submittedName>
        <fullName evidence="5">Succinate-semialdehyde dehydrogenase [NADP(+)] 2</fullName>
        <ecNumber evidence="5">1.2.1.79</ecNumber>
    </submittedName>
</protein>
<dbReference type="InterPro" id="IPR016163">
    <property type="entry name" value="Ald_DH_C"/>
</dbReference>
<dbReference type="GO" id="GO:0036243">
    <property type="term" value="F:succinate-semialdehyde dehydrogenase (NADP+) activity"/>
    <property type="evidence" value="ECO:0007669"/>
    <property type="project" value="UniProtKB-EC"/>
</dbReference>
<proteinExistence type="inferred from homology"/>
<dbReference type="InterPro" id="IPR016162">
    <property type="entry name" value="Ald_DH_N"/>
</dbReference>